<dbReference type="GO" id="GO:0004197">
    <property type="term" value="F:cysteine-type endopeptidase activity"/>
    <property type="evidence" value="ECO:0007669"/>
    <property type="project" value="InterPro"/>
</dbReference>
<comment type="caution">
    <text evidence="3">The sequence shown here is derived from an EMBL/GenBank/DDBJ whole genome shotgun (WGS) entry which is preliminary data.</text>
</comment>
<dbReference type="EMBL" id="QPFP01000475">
    <property type="protein sequence ID" value="TEB10254.1"/>
    <property type="molecule type" value="Genomic_DNA"/>
</dbReference>
<dbReference type="Gene3D" id="3.40.50.1460">
    <property type="match status" value="1"/>
</dbReference>
<name>A0A4Y7RMN7_COPMI</name>
<evidence type="ECO:0000313" key="3">
    <source>
        <dbReference type="EMBL" id="TEB10254.1"/>
    </source>
</evidence>
<gene>
    <name evidence="3" type="ORF">FA13DRAFT_1653224</name>
</gene>
<keyword evidence="4" id="KW-1185">Reference proteome</keyword>
<dbReference type="OrthoDB" id="10255174at2759"/>
<evidence type="ECO:0000313" key="4">
    <source>
        <dbReference type="Proteomes" id="UP000298030"/>
    </source>
</evidence>
<dbReference type="Pfam" id="PF00656">
    <property type="entry name" value="Peptidase_C14"/>
    <property type="match status" value="1"/>
</dbReference>
<evidence type="ECO:0000259" key="2">
    <source>
        <dbReference type="Pfam" id="PF00656"/>
    </source>
</evidence>
<dbReference type="Proteomes" id="UP000298030">
    <property type="component" value="Unassembled WGS sequence"/>
</dbReference>
<dbReference type="GO" id="GO:0006508">
    <property type="term" value="P:proteolysis"/>
    <property type="evidence" value="ECO:0007669"/>
    <property type="project" value="InterPro"/>
</dbReference>
<protein>
    <recommendedName>
        <fullName evidence="2">Peptidase C14 caspase domain-containing protein</fullName>
    </recommendedName>
</protein>
<accession>A0A4Y7RMN7</accession>
<feature type="domain" description="Peptidase C14 caspase" evidence="2">
    <location>
        <begin position="2"/>
        <end position="170"/>
    </location>
</feature>
<reference evidence="3 4" key="1">
    <citation type="journal article" date="2019" name="Nat. Ecol. Evol.">
        <title>Megaphylogeny resolves global patterns of mushroom evolution.</title>
        <authorList>
            <person name="Varga T."/>
            <person name="Krizsan K."/>
            <person name="Foldi C."/>
            <person name="Dima B."/>
            <person name="Sanchez-Garcia M."/>
            <person name="Sanchez-Ramirez S."/>
            <person name="Szollosi G.J."/>
            <person name="Szarkandi J.G."/>
            <person name="Papp V."/>
            <person name="Albert L."/>
            <person name="Andreopoulos W."/>
            <person name="Angelini C."/>
            <person name="Antonin V."/>
            <person name="Barry K.W."/>
            <person name="Bougher N.L."/>
            <person name="Buchanan P."/>
            <person name="Buyck B."/>
            <person name="Bense V."/>
            <person name="Catcheside P."/>
            <person name="Chovatia M."/>
            <person name="Cooper J."/>
            <person name="Damon W."/>
            <person name="Desjardin D."/>
            <person name="Finy P."/>
            <person name="Geml J."/>
            <person name="Haridas S."/>
            <person name="Hughes K."/>
            <person name="Justo A."/>
            <person name="Karasinski D."/>
            <person name="Kautmanova I."/>
            <person name="Kiss B."/>
            <person name="Kocsube S."/>
            <person name="Kotiranta H."/>
            <person name="LaButti K.M."/>
            <person name="Lechner B.E."/>
            <person name="Liimatainen K."/>
            <person name="Lipzen A."/>
            <person name="Lukacs Z."/>
            <person name="Mihaltcheva S."/>
            <person name="Morgado L.N."/>
            <person name="Niskanen T."/>
            <person name="Noordeloos M.E."/>
            <person name="Ohm R.A."/>
            <person name="Ortiz-Santana B."/>
            <person name="Ovrebo C."/>
            <person name="Racz N."/>
            <person name="Riley R."/>
            <person name="Savchenko A."/>
            <person name="Shiryaev A."/>
            <person name="Soop K."/>
            <person name="Spirin V."/>
            <person name="Szebenyi C."/>
            <person name="Tomsovsky M."/>
            <person name="Tulloss R.E."/>
            <person name="Uehling J."/>
            <person name="Grigoriev I.V."/>
            <person name="Vagvolgyi C."/>
            <person name="Papp T."/>
            <person name="Martin F.M."/>
            <person name="Miettinen O."/>
            <person name="Hibbett D.S."/>
            <person name="Nagy L.G."/>
        </authorList>
    </citation>
    <scope>NUCLEOTIDE SEQUENCE [LARGE SCALE GENOMIC DNA]</scope>
    <source>
        <strain evidence="3 4">FP101781</strain>
    </source>
</reference>
<dbReference type="InterPro" id="IPR011600">
    <property type="entry name" value="Pept_C14_caspase"/>
</dbReference>
<proteinExistence type="predicted"/>
<organism evidence="3 4">
    <name type="scientific">Coprinellus micaceus</name>
    <name type="common">Glistening ink-cap mushroom</name>
    <name type="synonym">Coprinus micaceus</name>
    <dbReference type="NCBI Taxonomy" id="71717"/>
    <lineage>
        <taxon>Eukaryota</taxon>
        <taxon>Fungi</taxon>
        <taxon>Dikarya</taxon>
        <taxon>Basidiomycota</taxon>
        <taxon>Agaricomycotina</taxon>
        <taxon>Agaricomycetes</taxon>
        <taxon>Agaricomycetidae</taxon>
        <taxon>Agaricales</taxon>
        <taxon>Agaricineae</taxon>
        <taxon>Psathyrellaceae</taxon>
        <taxon>Coprinellus</taxon>
    </lineage>
</organism>
<dbReference type="AlphaFoldDB" id="A0A4Y7RMN7"/>
<evidence type="ECO:0000256" key="1">
    <source>
        <dbReference type="SAM" id="MobiDB-lite"/>
    </source>
</evidence>
<sequence length="266" mass="29040">MHALIVGINHFNSAQVMDLTECVDDARRVADYLQSTLLVPRSQIVTLTNTEATKERIVEELKALAHRGSVADDAPIVIYFATHSFVDTATKSTYLVPYPPSENIAGGGLDLDDLKSCALSYNALVDILKHIAEEKTDNITLILDSCHAGAMGQNEKFINPSGQASGMRPRTSEGTRGVAMVKEEERGSDHQTSPLGTGVRGMKAVSRISKKTTGTFTAPLITQVLIVTSIQRSLLGTPLTSCWPERAQRIRRMRILGKAVYSRARF</sequence>
<feature type="region of interest" description="Disordered" evidence="1">
    <location>
        <begin position="183"/>
        <end position="203"/>
    </location>
</feature>